<protein>
    <submittedName>
        <fullName evidence="2">Uncharacterized protein</fullName>
    </submittedName>
</protein>
<dbReference type="Pfam" id="PF13540">
    <property type="entry name" value="RCC1_2"/>
    <property type="match status" value="1"/>
</dbReference>
<name>A0A8H4QQH8_9AGAR</name>
<dbReference type="PANTHER" id="PTHR47563:SF1">
    <property type="entry name" value="PROTEIN FMP25, MITOCHONDRIAL"/>
    <property type="match status" value="1"/>
</dbReference>
<dbReference type="InterPro" id="IPR053245">
    <property type="entry name" value="MitoProcess-Associated"/>
</dbReference>
<dbReference type="PANTHER" id="PTHR47563">
    <property type="entry name" value="PROTEIN FMP25, MITOCHONDRIAL"/>
    <property type="match status" value="1"/>
</dbReference>
<organism evidence="2 3">
    <name type="scientific">Agrocybe pediades</name>
    <dbReference type="NCBI Taxonomy" id="84607"/>
    <lineage>
        <taxon>Eukaryota</taxon>
        <taxon>Fungi</taxon>
        <taxon>Dikarya</taxon>
        <taxon>Basidiomycota</taxon>
        <taxon>Agaricomycotina</taxon>
        <taxon>Agaricomycetes</taxon>
        <taxon>Agaricomycetidae</taxon>
        <taxon>Agaricales</taxon>
        <taxon>Agaricineae</taxon>
        <taxon>Strophariaceae</taxon>
        <taxon>Agrocybe</taxon>
    </lineage>
</organism>
<evidence type="ECO:0000313" key="2">
    <source>
        <dbReference type="EMBL" id="KAF4615364.1"/>
    </source>
</evidence>
<dbReference type="Proteomes" id="UP000521872">
    <property type="component" value="Unassembled WGS sequence"/>
</dbReference>
<dbReference type="GO" id="GO:0034551">
    <property type="term" value="P:mitochondrial respiratory chain complex III assembly"/>
    <property type="evidence" value="ECO:0007669"/>
    <property type="project" value="TreeGrafter"/>
</dbReference>
<dbReference type="Gene3D" id="2.130.10.30">
    <property type="entry name" value="Regulator of chromosome condensation 1/beta-lactamase-inhibitor protein II"/>
    <property type="match status" value="1"/>
</dbReference>
<dbReference type="PROSITE" id="PS00626">
    <property type="entry name" value="RCC1_2"/>
    <property type="match status" value="1"/>
</dbReference>
<dbReference type="SUPFAM" id="SSF50985">
    <property type="entry name" value="RCC1/BLIP-II"/>
    <property type="match status" value="1"/>
</dbReference>
<dbReference type="GO" id="GO:0005743">
    <property type="term" value="C:mitochondrial inner membrane"/>
    <property type="evidence" value="ECO:0007669"/>
    <property type="project" value="TreeGrafter"/>
</dbReference>
<sequence length="631" mass="67869">MLSGIGKGATRSAFSKLGSSSKPFVNSTRHRFFSSTSSYSTKSWQSRNGAVVALVSTVVAGSALWYTAGTIRADAAPTARSISNPTTEKPSTTVISAENIKKLDDPDTLYSLVWGSNANKTLSPYVSGDEAIRSPAVAHCLDGVALRDLQLHEKHAACIDGRGDIYQWGDGFFGHTLAGSSLPKLTLRGKNIVKLELTADKVFALSASGKVYVLAANVVEQEHAAGRPTPSSDSWWGTGWLWGEDETIDFAELTAAENLAWRESFTSISAGNHHLLALTSKGRVFAHPIDKKANNYGQLGFSKFALPDPMAAVTKRESHLHVELVPKSLADPYQKTSSAMRMNVSVTTSAQDHLKAADKDNLAAINDQTIRFCPFLYEVPILKGIDVVEIAAGGRSSFARTKSGRVLGWGANEFGQLGLGANVALDTIIIPTEVVLWRFAPANARTKCVDITARGDLTAFTVMRESEAGKVTSTDVLMAGNGQYGGLGNNLYTTAQSVPLRVKGVSGLVQYSDKLKRLEPITPEEIEISPTGHVLLALNSSAESGGVGGRDLMVWGRNQDSELGNGKKGSLAVPTVLQTSSDDDAERFMLKTRTAKEVKDMHGRVWKKNVKVAQRAAVGWKNSVVYWKIVE</sequence>
<evidence type="ECO:0000313" key="3">
    <source>
        <dbReference type="Proteomes" id="UP000521872"/>
    </source>
</evidence>
<keyword evidence="3" id="KW-1185">Reference proteome</keyword>
<dbReference type="InterPro" id="IPR009091">
    <property type="entry name" value="RCC1/BLIP-II"/>
</dbReference>
<comment type="caution">
    <text evidence="2">The sequence shown here is derived from an EMBL/GenBank/DDBJ whole genome shotgun (WGS) entry which is preliminary data.</text>
</comment>
<gene>
    <name evidence="2" type="ORF">D9613_003265</name>
</gene>
<dbReference type="PROSITE" id="PS50012">
    <property type="entry name" value="RCC1_3"/>
    <property type="match status" value="1"/>
</dbReference>
<reference evidence="2 3" key="1">
    <citation type="submission" date="2019-12" db="EMBL/GenBank/DDBJ databases">
        <authorList>
            <person name="Floudas D."/>
            <person name="Bentzer J."/>
            <person name="Ahren D."/>
            <person name="Johansson T."/>
            <person name="Persson P."/>
            <person name="Tunlid A."/>
        </authorList>
    </citation>
    <scope>NUCLEOTIDE SEQUENCE [LARGE SCALE GENOMIC DNA]</scope>
    <source>
        <strain evidence="2 3">CBS 102.39</strain>
    </source>
</reference>
<feature type="repeat" description="RCC1" evidence="1">
    <location>
        <begin position="404"/>
        <end position="465"/>
    </location>
</feature>
<dbReference type="EMBL" id="JAACJL010000044">
    <property type="protein sequence ID" value="KAF4615364.1"/>
    <property type="molecule type" value="Genomic_DNA"/>
</dbReference>
<accession>A0A8H4QQH8</accession>
<evidence type="ECO:0000256" key="1">
    <source>
        <dbReference type="PROSITE-ProRule" id="PRU00235"/>
    </source>
</evidence>
<dbReference type="InterPro" id="IPR000408">
    <property type="entry name" value="Reg_chr_condens"/>
</dbReference>
<proteinExistence type="predicted"/>
<dbReference type="AlphaFoldDB" id="A0A8H4QQH8"/>